<feature type="transmembrane region" description="Helical" evidence="14">
    <location>
        <begin position="139"/>
        <end position="160"/>
    </location>
</feature>
<keyword evidence="12 17" id="KW-0129">CBS domain</keyword>
<dbReference type="Pfam" id="PF02163">
    <property type="entry name" value="Peptidase_M50"/>
    <property type="match status" value="2"/>
</dbReference>
<evidence type="ECO:0000256" key="14">
    <source>
        <dbReference type="PIRNR" id="PIRNR006404"/>
    </source>
</evidence>
<evidence type="ECO:0000256" key="7">
    <source>
        <dbReference type="ARBA" id="ARBA00022737"/>
    </source>
</evidence>
<feature type="binding site" evidence="16">
    <location>
        <position position="72"/>
    </location>
    <ligand>
        <name>Zn(2+)</name>
        <dbReference type="ChEBI" id="CHEBI:29105"/>
        <note>catalytic</note>
    </ligand>
</feature>
<evidence type="ECO:0000256" key="16">
    <source>
        <dbReference type="PIRSR" id="PIRSR006404-2"/>
    </source>
</evidence>
<feature type="binding site" evidence="16">
    <location>
        <position position="166"/>
    </location>
    <ligand>
        <name>Zn(2+)</name>
        <dbReference type="ChEBI" id="CHEBI:29105"/>
        <note>catalytic</note>
    </ligand>
</feature>
<dbReference type="GO" id="GO:0046872">
    <property type="term" value="F:metal ion binding"/>
    <property type="evidence" value="ECO:0007669"/>
    <property type="project" value="UniProtKB-UniRule"/>
</dbReference>
<keyword evidence="3 14" id="KW-1003">Cell membrane</keyword>
<accession>A0A558CRJ8</accession>
<protein>
    <recommendedName>
        <fullName evidence="14">Zinc metalloprotease</fullName>
    </recommendedName>
</protein>
<evidence type="ECO:0000256" key="1">
    <source>
        <dbReference type="ARBA" id="ARBA00004651"/>
    </source>
</evidence>
<dbReference type="SUPFAM" id="SSF54631">
    <property type="entry name" value="CBS-domain pair"/>
    <property type="match status" value="1"/>
</dbReference>
<evidence type="ECO:0000256" key="2">
    <source>
        <dbReference type="ARBA" id="ARBA00007931"/>
    </source>
</evidence>
<keyword evidence="11 14" id="KW-0482">Metalloprotease</keyword>
<comment type="cofactor">
    <cofactor evidence="14 16">
        <name>Zn(2+)</name>
        <dbReference type="ChEBI" id="CHEBI:29105"/>
    </cofactor>
    <text evidence="14 16">Binds 1 zinc ion per subunit.</text>
</comment>
<keyword evidence="20" id="KW-1185">Reference proteome</keyword>
<evidence type="ECO:0000259" key="18">
    <source>
        <dbReference type="PROSITE" id="PS51371"/>
    </source>
</evidence>
<proteinExistence type="inferred from homology"/>
<dbReference type="PROSITE" id="PS51371">
    <property type="entry name" value="CBS"/>
    <property type="match status" value="1"/>
</dbReference>
<evidence type="ECO:0000256" key="5">
    <source>
        <dbReference type="ARBA" id="ARBA00022692"/>
    </source>
</evidence>
<dbReference type="Proteomes" id="UP000320011">
    <property type="component" value="Unassembled WGS sequence"/>
</dbReference>
<dbReference type="AlphaFoldDB" id="A0A558CRJ8"/>
<feature type="transmembrane region" description="Helical" evidence="14">
    <location>
        <begin position="192"/>
        <end position="211"/>
    </location>
</feature>
<keyword evidence="10 14" id="KW-1133">Transmembrane helix</keyword>
<dbReference type="CDD" id="cd06164">
    <property type="entry name" value="S2P-M50_SpoIVFB_CBS"/>
    <property type="match status" value="1"/>
</dbReference>
<keyword evidence="5 14" id="KW-0812">Transmembrane</keyword>
<keyword evidence="8 14" id="KW-0378">Hydrolase</keyword>
<dbReference type="GO" id="GO:0005886">
    <property type="term" value="C:plasma membrane"/>
    <property type="evidence" value="ECO:0007669"/>
    <property type="project" value="UniProtKB-SubCell"/>
</dbReference>
<dbReference type="InterPro" id="IPR016483">
    <property type="entry name" value="UCP006404_Pept_M50_CBS"/>
</dbReference>
<evidence type="ECO:0000256" key="13">
    <source>
        <dbReference type="ARBA" id="ARBA00023136"/>
    </source>
</evidence>
<keyword evidence="13 14" id="KW-0472">Membrane</keyword>
<evidence type="ECO:0000313" key="20">
    <source>
        <dbReference type="Proteomes" id="UP000320011"/>
    </source>
</evidence>
<dbReference type="InterPro" id="IPR008915">
    <property type="entry name" value="Peptidase_M50"/>
</dbReference>
<evidence type="ECO:0000256" key="3">
    <source>
        <dbReference type="ARBA" id="ARBA00022475"/>
    </source>
</evidence>
<dbReference type="Gene3D" id="3.10.580.10">
    <property type="entry name" value="CBS-domain"/>
    <property type="match status" value="1"/>
</dbReference>
<dbReference type="EMBL" id="VJWX01000127">
    <property type="protein sequence ID" value="TVT51394.1"/>
    <property type="molecule type" value="Genomic_DNA"/>
</dbReference>
<name>A0A558CRJ8_9PSEU</name>
<dbReference type="GO" id="GO:0008237">
    <property type="term" value="F:metallopeptidase activity"/>
    <property type="evidence" value="ECO:0007669"/>
    <property type="project" value="UniProtKB-UniRule"/>
</dbReference>
<evidence type="ECO:0000256" key="10">
    <source>
        <dbReference type="ARBA" id="ARBA00022989"/>
    </source>
</evidence>
<evidence type="ECO:0000256" key="15">
    <source>
        <dbReference type="PIRSR" id="PIRSR006404-1"/>
    </source>
</evidence>
<comment type="similarity">
    <text evidence="2 14">Belongs to the peptidase M50B family.</text>
</comment>
<dbReference type="PANTHER" id="PTHR39188">
    <property type="entry name" value="MEMBRANE-ASSOCIATED ZINC METALLOPROTEASE M50B"/>
    <property type="match status" value="1"/>
</dbReference>
<evidence type="ECO:0000256" key="4">
    <source>
        <dbReference type="ARBA" id="ARBA00022670"/>
    </source>
</evidence>
<dbReference type="GO" id="GO:0006508">
    <property type="term" value="P:proteolysis"/>
    <property type="evidence" value="ECO:0007669"/>
    <property type="project" value="UniProtKB-KW"/>
</dbReference>
<sequence length="380" mass="40032">MFRTTIPLGRYAGVAVGAHWSVVIVLALISWLLGASVLPAAAPGYPGSWYWITGALTAVFFLVSLLAHELTHAVLARHHGMGVKRITLWMLGGVAELEGEPPSPKADLLIAASGPAISLLLGGLFLGGAYLAAAVLPPLALSGLGWLGVTNLILGVFNLLPGAPLDGGRVLRAAVWHFTGDRARAAATAAKVGQVLGLVFIALGLAETFLLGQWTGLWLAFLGWFLMGAAQAELTGGLARRRLGDLRARAIMDPHPVPAAGWFTVQGFLDQTAGTVRHRLFPVLSFDGRPIGVVSLAELTRMTPDQRLATRLSDVCRPPQLVDAGERVADLLNKVSLRPGTDLLLVVEQGRLAGTISSEDLARALELAALRGQDHNVPAS</sequence>
<keyword evidence="9 14" id="KW-0862">Zinc</keyword>
<keyword evidence="7" id="KW-0677">Repeat</keyword>
<feature type="transmembrane region" description="Helical" evidence="14">
    <location>
        <begin position="48"/>
        <end position="67"/>
    </location>
</feature>
<feature type="active site" evidence="15">
    <location>
        <position position="69"/>
    </location>
</feature>
<evidence type="ECO:0000256" key="9">
    <source>
        <dbReference type="ARBA" id="ARBA00022833"/>
    </source>
</evidence>
<evidence type="ECO:0000256" key="12">
    <source>
        <dbReference type="ARBA" id="ARBA00023122"/>
    </source>
</evidence>
<dbReference type="InterPro" id="IPR046342">
    <property type="entry name" value="CBS_dom_sf"/>
</dbReference>
<evidence type="ECO:0000256" key="17">
    <source>
        <dbReference type="PROSITE-ProRule" id="PRU00703"/>
    </source>
</evidence>
<feature type="transmembrane region" description="Helical" evidence="14">
    <location>
        <begin position="12"/>
        <end position="33"/>
    </location>
</feature>
<dbReference type="PIRSF" id="PIRSF006404">
    <property type="entry name" value="UCP006404_Pept_M50_CBS"/>
    <property type="match status" value="1"/>
</dbReference>
<reference evidence="19 20" key="1">
    <citation type="submission" date="2019-07" db="EMBL/GenBank/DDBJ databases">
        <authorList>
            <person name="Duangmal K."/>
            <person name="Teo W.F.A."/>
        </authorList>
    </citation>
    <scope>NUCLEOTIDE SEQUENCE [LARGE SCALE GENOMIC DNA]</scope>
    <source>
        <strain evidence="19 20">TBRC 6029</strain>
    </source>
</reference>
<comment type="subcellular location">
    <subcellularLocation>
        <location evidence="1 14">Cell membrane</location>
        <topology evidence="1 14">Multi-pass membrane protein</topology>
    </subcellularLocation>
</comment>
<reference evidence="19 20" key="2">
    <citation type="submission" date="2019-08" db="EMBL/GenBank/DDBJ databases">
        <title>Amycolatopsis acidicola sp. nov., isolated from peat swamp forest soil.</title>
        <authorList>
            <person name="Srisuk N."/>
        </authorList>
    </citation>
    <scope>NUCLEOTIDE SEQUENCE [LARGE SCALE GENOMIC DNA]</scope>
    <source>
        <strain evidence="19 20">TBRC 6029</strain>
    </source>
</reference>
<dbReference type="InterPro" id="IPR000644">
    <property type="entry name" value="CBS_dom"/>
</dbReference>
<dbReference type="RefSeq" id="WP_144588593.1">
    <property type="nucleotide sequence ID" value="NZ_VJWX01000127.1"/>
</dbReference>
<comment type="caution">
    <text evidence="19">The sequence shown here is derived from an EMBL/GenBank/DDBJ whole genome shotgun (WGS) entry which is preliminary data.</text>
</comment>
<feature type="domain" description="CBS" evidence="18">
    <location>
        <begin position="315"/>
        <end position="375"/>
    </location>
</feature>
<dbReference type="OrthoDB" id="9781963at2"/>
<dbReference type="PANTHER" id="PTHR39188:SF3">
    <property type="entry name" value="STAGE IV SPORULATION PROTEIN FB"/>
    <property type="match status" value="1"/>
</dbReference>
<gene>
    <name evidence="19" type="ORF">FNH05_14990</name>
</gene>
<evidence type="ECO:0000256" key="11">
    <source>
        <dbReference type="ARBA" id="ARBA00023049"/>
    </source>
</evidence>
<dbReference type="Pfam" id="PF00571">
    <property type="entry name" value="CBS"/>
    <property type="match status" value="1"/>
</dbReference>
<keyword evidence="4 14" id="KW-0645">Protease</keyword>
<feature type="transmembrane region" description="Helical" evidence="14">
    <location>
        <begin position="108"/>
        <end position="133"/>
    </location>
</feature>
<feature type="binding site" evidence="16">
    <location>
        <position position="68"/>
    </location>
    <ligand>
        <name>Zn(2+)</name>
        <dbReference type="ChEBI" id="CHEBI:29105"/>
        <note>catalytic</note>
    </ligand>
</feature>
<evidence type="ECO:0000313" key="19">
    <source>
        <dbReference type="EMBL" id="TVT51394.1"/>
    </source>
</evidence>
<evidence type="ECO:0000256" key="6">
    <source>
        <dbReference type="ARBA" id="ARBA00022723"/>
    </source>
</evidence>
<evidence type="ECO:0000256" key="8">
    <source>
        <dbReference type="ARBA" id="ARBA00022801"/>
    </source>
</evidence>
<organism evidence="19 20">
    <name type="scientific">Amycolatopsis rhizosphaerae</name>
    <dbReference type="NCBI Taxonomy" id="2053003"/>
    <lineage>
        <taxon>Bacteria</taxon>
        <taxon>Bacillati</taxon>
        <taxon>Actinomycetota</taxon>
        <taxon>Actinomycetes</taxon>
        <taxon>Pseudonocardiales</taxon>
        <taxon>Pseudonocardiaceae</taxon>
        <taxon>Amycolatopsis</taxon>
    </lineage>
</organism>
<keyword evidence="6 14" id="KW-0479">Metal-binding</keyword>